<dbReference type="AlphaFoldDB" id="A0A8J3SW54"/>
<evidence type="ECO:0000313" key="2">
    <source>
        <dbReference type="EMBL" id="GII00222.1"/>
    </source>
</evidence>
<accession>A0A8J3SW54</accession>
<keyword evidence="3" id="KW-1185">Reference proteome</keyword>
<proteinExistence type="predicted"/>
<sequence>MRKDREMGRRREKGGTGPLRSGAPGRHNGSHGAVSATSDLQRTLPGTAVRHGKDTDGTGVTPMDSPEDSRPGQGRTIAQTACSTSGRARRRSNVAGAAR</sequence>
<feature type="region of interest" description="Disordered" evidence="1">
    <location>
        <begin position="1"/>
        <end position="99"/>
    </location>
</feature>
<comment type="caution">
    <text evidence="2">The sequence shown here is derived from an EMBL/GenBank/DDBJ whole genome shotgun (WGS) entry which is preliminary data.</text>
</comment>
<protein>
    <submittedName>
        <fullName evidence="2">Uncharacterized protein</fullName>
    </submittedName>
</protein>
<dbReference type="EMBL" id="BOOK01000014">
    <property type="protein sequence ID" value="GII00222.1"/>
    <property type="molecule type" value="Genomic_DNA"/>
</dbReference>
<dbReference type="Proteomes" id="UP000634476">
    <property type="component" value="Unassembled WGS sequence"/>
</dbReference>
<organism evidence="2 3">
    <name type="scientific">Planobispora takensis</name>
    <dbReference type="NCBI Taxonomy" id="1367882"/>
    <lineage>
        <taxon>Bacteria</taxon>
        <taxon>Bacillati</taxon>
        <taxon>Actinomycetota</taxon>
        <taxon>Actinomycetes</taxon>
        <taxon>Streptosporangiales</taxon>
        <taxon>Streptosporangiaceae</taxon>
        <taxon>Planobispora</taxon>
    </lineage>
</organism>
<evidence type="ECO:0000313" key="3">
    <source>
        <dbReference type="Proteomes" id="UP000634476"/>
    </source>
</evidence>
<name>A0A8J3SW54_9ACTN</name>
<gene>
    <name evidence="2" type="ORF">Pta02_22300</name>
</gene>
<feature type="compositionally biased region" description="Polar residues" evidence="1">
    <location>
        <begin position="76"/>
        <end position="86"/>
    </location>
</feature>
<reference evidence="2" key="1">
    <citation type="submission" date="2021-01" db="EMBL/GenBank/DDBJ databases">
        <title>Whole genome shotgun sequence of Planobispora takensis NBRC 109077.</title>
        <authorList>
            <person name="Komaki H."/>
            <person name="Tamura T."/>
        </authorList>
    </citation>
    <scope>NUCLEOTIDE SEQUENCE</scope>
    <source>
        <strain evidence="2">NBRC 109077</strain>
    </source>
</reference>
<evidence type="ECO:0000256" key="1">
    <source>
        <dbReference type="SAM" id="MobiDB-lite"/>
    </source>
</evidence>